<evidence type="ECO:0000313" key="2">
    <source>
        <dbReference type="Proteomes" id="UP000001122"/>
    </source>
</evidence>
<keyword evidence="2" id="KW-1185">Reference proteome</keyword>
<protein>
    <submittedName>
        <fullName evidence="1">Uncharacterized protein</fullName>
    </submittedName>
</protein>
<gene>
    <name evidence="1" type="ordered locus">EcE24377A_D0046</name>
</gene>
<dbReference type="EMBL" id="CP000797">
    <property type="protein sequence ID" value="ABV16310.1"/>
    <property type="molecule type" value="Genomic_DNA"/>
</dbReference>
<geneLocation type="plasmid" evidence="1 2">
    <name>pETEC_73</name>
</geneLocation>
<dbReference type="HOGENOM" id="CLU_3355883_0_0_6"/>
<dbReference type="Proteomes" id="UP000001122">
    <property type="component" value="Plasmid pETEC_73"/>
</dbReference>
<proteinExistence type="predicted"/>
<reference evidence="2" key="1">
    <citation type="journal article" date="2008" name="J. Bacteriol.">
        <title>The pangenome structure of Escherichia coli: comparative genomic analysis of E. coli commensal and pathogenic isolates.</title>
        <authorList>
            <person name="Rasko D.A."/>
            <person name="Rosovitz M.J."/>
            <person name="Myers G.S."/>
            <person name="Mongodin E.F."/>
            <person name="Fricke W.F."/>
            <person name="Gajer P."/>
            <person name="Crabtree J."/>
            <person name="Sebaihia M."/>
            <person name="Thomson N.R."/>
            <person name="Chaudhuri R."/>
            <person name="Henderson I.R."/>
            <person name="Sperandio V."/>
            <person name="Ravel J."/>
        </authorList>
    </citation>
    <scope>NUCLEOTIDE SEQUENCE [LARGE SCALE GENOMIC DNA]</scope>
    <source>
        <strain evidence="2">E24377A / ETEC</strain>
    </source>
</reference>
<accession>A7ZGZ0</accession>
<evidence type="ECO:0000313" key="1">
    <source>
        <dbReference type="EMBL" id="ABV16310.1"/>
    </source>
</evidence>
<name>A7ZGZ0_ECO24</name>
<dbReference type="KEGG" id="ecw:EcE24377A_D0046"/>
<keyword evidence="1" id="KW-0614">Plasmid</keyword>
<organism evidence="1 2">
    <name type="scientific">Escherichia coli O139:H28 (strain E24377A / ETEC)</name>
    <dbReference type="NCBI Taxonomy" id="331111"/>
    <lineage>
        <taxon>Bacteria</taxon>
        <taxon>Pseudomonadati</taxon>
        <taxon>Pseudomonadota</taxon>
        <taxon>Gammaproteobacteria</taxon>
        <taxon>Enterobacterales</taxon>
        <taxon>Enterobacteriaceae</taxon>
        <taxon>Escherichia</taxon>
    </lineage>
</organism>
<sequence>MGKHITAFELLTSCLNLVTEPGIMLPFHGLAYKIPD</sequence>
<dbReference type="AlphaFoldDB" id="A7ZGZ0"/>